<feature type="domain" description="Enolpyruvate transferase" evidence="13">
    <location>
        <begin position="7"/>
        <end position="406"/>
    </location>
</feature>
<dbReference type="GO" id="GO:0008760">
    <property type="term" value="F:UDP-N-acetylglucosamine 1-carboxyvinyltransferase activity"/>
    <property type="evidence" value="ECO:0007669"/>
    <property type="project" value="UniProtKB-UniRule"/>
</dbReference>
<dbReference type="AlphaFoldDB" id="A0A1F5GDR8"/>
<name>A0A1F5GDR8_9BACT</name>
<comment type="pathway">
    <text evidence="2 12">Cell wall biogenesis; peptidoglycan biosynthesis.</text>
</comment>
<feature type="binding site" evidence="12">
    <location>
        <position position="326"/>
    </location>
    <ligand>
        <name>UDP-N-acetyl-alpha-D-glucosamine</name>
        <dbReference type="ChEBI" id="CHEBI:57705"/>
    </ligand>
</feature>
<keyword evidence="6 12" id="KW-0133">Cell shape</keyword>
<dbReference type="Proteomes" id="UP000177124">
    <property type="component" value="Unassembled WGS sequence"/>
</dbReference>
<evidence type="ECO:0000256" key="6">
    <source>
        <dbReference type="ARBA" id="ARBA00022960"/>
    </source>
</evidence>
<keyword evidence="5 12" id="KW-0808">Transferase</keyword>
<dbReference type="GO" id="GO:0009252">
    <property type="term" value="P:peptidoglycan biosynthetic process"/>
    <property type="evidence" value="ECO:0007669"/>
    <property type="project" value="UniProtKB-UniRule"/>
</dbReference>
<dbReference type="GO" id="GO:0005737">
    <property type="term" value="C:cytoplasm"/>
    <property type="evidence" value="ECO:0007669"/>
    <property type="project" value="UniProtKB-SubCell"/>
</dbReference>
<evidence type="ECO:0000256" key="10">
    <source>
        <dbReference type="ARBA" id="ARBA00038367"/>
    </source>
</evidence>
<dbReference type="PANTHER" id="PTHR43783:SF1">
    <property type="entry name" value="UDP-N-ACETYLGLUCOSAMINE 1-CARBOXYVINYLTRANSFERASE"/>
    <property type="match status" value="1"/>
</dbReference>
<dbReference type="InterPro" id="IPR013792">
    <property type="entry name" value="RNA3'P_cycl/enolpyr_Trfase_a/b"/>
</dbReference>
<feature type="binding site" evidence="12">
    <location>
        <begin position="22"/>
        <end position="23"/>
    </location>
    <ligand>
        <name>phosphoenolpyruvate</name>
        <dbReference type="ChEBI" id="CHEBI:58702"/>
    </ligand>
</feature>
<keyword evidence="9 12" id="KW-0961">Cell wall biogenesis/degradation</keyword>
<evidence type="ECO:0000313" key="14">
    <source>
        <dbReference type="EMBL" id="OGD89985.1"/>
    </source>
</evidence>
<evidence type="ECO:0000313" key="15">
    <source>
        <dbReference type="Proteomes" id="UP000177124"/>
    </source>
</evidence>
<evidence type="ECO:0000256" key="4">
    <source>
        <dbReference type="ARBA" id="ARBA00022618"/>
    </source>
</evidence>
<gene>
    <name evidence="12" type="primary">murA</name>
    <name evidence="14" type="ORF">A3D07_00155</name>
</gene>
<reference evidence="14 15" key="1">
    <citation type="journal article" date="2016" name="Nat. Commun.">
        <title>Thousands of microbial genomes shed light on interconnected biogeochemical processes in an aquifer system.</title>
        <authorList>
            <person name="Anantharaman K."/>
            <person name="Brown C.T."/>
            <person name="Hug L.A."/>
            <person name="Sharon I."/>
            <person name="Castelle C.J."/>
            <person name="Probst A.J."/>
            <person name="Thomas B.C."/>
            <person name="Singh A."/>
            <person name="Wilkins M.J."/>
            <person name="Karaoz U."/>
            <person name="Brodie E.L."/>
            <person name="Williams K.H."/>
            <person name="Hubbard S.S."/>
            <person name="Banfield J.F."/>
        </authorList>
    </citation>
    <scope>NUCLEOTIDE SEQUENCE [LARGE SCALE GENOMIC DNA]</scope>
</reference>
<feature type="binding site" evidence="12">
    <location>
        <position position="92"/>
    </location>
    <ligand>
        <name>UDP-N-acetyl-alpha-D-glucosamine</name>
        <dbReference type="ChEBI" id="CHEBI:57705"/>
    </ligand>
</feature>
<comment type="catalytic activity">
    <reaction evidence="11 12">
        <text>phosphoenolpyruvate + UDP-N-acetyl-alpha-D-glucosamine = UDP-N-acetyl-3-O-(1-carboxyvinyl)-alpha-D-glucosamine + phosphate</text>
        <dbReference type="Rhea" id="RHEA:18681"/>
        <dbReference type="ChEBI" id="CHEBI:43474"/>
        <dbReference type="ChEBI" id="CHEBI:57705"/>
        <dbReference type="ChEBI" id="CHEBI:58702"/>
        <dbReference type="ChEBI" id="CHEBI:68483"/>
        <dbReference type="EC" id="2.5.1.7"/>
    </reaction>
</comment>
<dbReference type="Gene3D" id="3.65.10.10">
    <property type="entry name" value="Enolpyruvate transferase domain"/>
    <property type="match status" value="2"/>
</dbReference>
<comment type="subcellular location">
    <subcellularLocation>
        <location evidence="1 12">Cytoplasm</location>
    </subcellularLocation>
</comment>
<evidence type="ECO:0000256" key="5">
    <source>
        <dbReference type="ARBA" id="ARBA00022679"/>
    </source>
</evidence>
<dbReference type="InterPro" id="IPR001986">
    <property type="entry name" value="Enolpyruvate_Tfrase_dom"/>
</dbReference>
<evidence type="ECO:0000256" key="1">
    <source>
        <dbReference type="ARBA" id="ARBA00004496"/>
    </source>
</evidence>
<dbReference type="CDD" id="cd01555">
    <property type="entry name" value="UdpNAET"/>
    <property type="match status" value="1"/>
</dbReference>
<keyword evidence="8 12" id="KW-0131">Cell cycle</keyword>
<protein>
    <recommendedName>
        <fullName evidence="12">UDP-N-acetylglucosamine 1-carboxyvinyltransferase</fullName>
        <ecNumber evidence="12">2.5.1.7</ecNumber>
    </recommendedName>
    <alternativeName>
        <fullName evidence="12">Enoylpyruvate transferase</fullName>
    </alternativeName>
    <alternativeName>
        <fullName evidence="12">UDP-N-acetylglucosamine enolpyruvyl transferase</fullName>
        <shortName evidence="12">EPT</shortName>
    </alternativeName>
</protein>
<dbReference type="GO" id="GO:0019277">
    <property type="term" value="P:UDP-N-acetylgalactosamine biosynthetic process"/>
    <property type="evidence" value="ECO:0007669"/>
    <property type="project" value="InterPro"/>
</dbReference>
<comment type="caution">
    <text evidence="14">The sequence shown here is derived from an EMBL/GenBank/DDBJ whole genome shotgun (WGS) entry which is preliminary data.</text>
</comment>
<keyword evidence="4 12" id="KW-0132">Cell division</keyword>
<dbReference type="SUPFAM" id="SSF55205">
    <property type="entry name" value="EPT/RTPC-like"/>
    <property type="match status" value="1"/>
</dbReference>
<comment type="caution">
    <text evidence="12">Lacks conserved residue(s) required for the propagation of feature annotation.</text>
</comment>
<dbReference type="STRING" id="1797716.A3D07_00155"/>
<dbReference type="UniPathway" id="UPA00219"/>
<comment type="similarity">
    <text evidence="10 12">Belongs to the EPSP synthase family. MurA subfamily.</text>
</comment>
<evidence type="ECO:0000259" key="13">
    <source>
        <dbReference type="Pfam" id="PF00275"/>
    </source>
</evidence>
<keyword evidence="7 12" id="KW-0573">Peptidoglycan synthesis</keyword>
<dbReference type="EC" id="2.5.1.7" evidence="12"/>
<organism evidence="14 15">
    <name type="scientific">Candidatus Curtissbacteria bacterium RIFCSPHIGHO2_02_FULL_42_15</name>
    <dbReference type="NCBI Taxonomy" id="1797716"/>
    <lineage>
        <taxon>Bacteria</taxon>
        <taxon>Candidatus Curtissiibacteriota</taxon>
    </lineage>
</organism>
<proteinExistence type="inferred from homology"/>
<dbReference type="Pfam" id="PF00275">
    <property type="entry name" value="EPSP_synthase"/>
    <property type="match status" value="1"/>
</dbReference>
<dbReference type="GO" id="GO:0071555">
    <property type="term" value="P:cell wall organization"/>
    <property type="evidence" value="ECO:0007669"/>
    <property type="project" value="UniProtKB-KW"/>
</dbReference>
<comment type="function">
    <text evidence="12">Cell wall formation. Adds enolpyruvyl to UDP-N-acetylglucosamine.</text>
</comment>
<feature type="active site" description="Proton donor" evidence="12">
    <location>
        <position position="116"/>
    </location>
</feature>
<dbReference type="PANTHER" id="PTHR43783">
    <property type="entry name" value="UDP-N-ACETYLGLUCOSAMINE 1-CARBOXYVINYLTRANSFERASE"/>
    <property type="match status" value="1"/>
</dbReference>
<dbReference type="NCBIfam" id="TIGR01072">
    <property type="entry name" value="murA"/>
    <property type="match status" value="1"/>
</dbReference>
<evidence type="ECO:0000256" key="8">
    <source>
        <dbReference type="ARBA" id="ARBA00023306"/>
    </source>
</evidence>
<sequence>MAKLEITGAKKLYGKIKIAGNKNAVLPIMAACLLTDEVCIIDNVPEISDVLVMTQLLSRCGVKIQKTQKKLKISAKNFKNKVLPKELTEKLRASILLLGPLLTKGAEVKMGYPGGDIIGRRSLDVHIQVVKALGAKILEEEDFLTAKVNKLQGADIFLEEASVTATENAIMAAVLAEGETVIRRAASEPHVVDLCNFLIKMGAKITGIGTNRLEITGVNKLFGATHSVRPDHIEVGTFATLAAVTSSKIEISPIVKEDLDMILLVLSRFGLKFTIFDDSLVISGGRLEAVEKVVVDVWPGFPTDLMAPMIVLATQAEGVTILHDWMYESRMFFVDKILSMGAKVEIADPHRVFVYGPTELRGQRLDTPDIRAGMALVIAACAAKGKSIIGNAELIERGYENIVERLAALGADIKRID</sequence>
<evidence type="ECO:0000256" key="2">
    <source>
        <dbReference type="ARBA" id="ARBA00004752"/>
    </source>
</evidence>
<feature type="binding site" evidence="12">
    <location>
        <position position="304"/>
    </location>
    <ligand>
        <name>UDP-N-acetyl-alpha-D-glucosamine</name>
        <dbReference type="ChEBI" id="CHEBI:57705"/>
    </ligand>
</feature>
<dbReference type="NCBIfam" id="NF006873">
    <property type="entry name" value="PRK09369.1"/>
    <property type="match status" value="1"/>
</dbReference>
<dbReference type="InterPro" id="IPR036968">
    <property type="entry name" value="Enolpyruvate_Tfrase_sf"/>
</dbReference>
<evidence type="ECO:0000256" key="7">
    <source>
        <dbReference type="ARBA" id="ARBA00022984"/>
    </source>
</evidence>
<dbReference type="InterPro" id="IPR050068">
    <property type="entry name" value="MurA_subfamily"/>
</dbReference>
<evidence type="ECO:0000256" key="11">
    <source>
        <dbReference type="ARBA" id="ARBA00047527"/>
    </source>
</evidence>
<accession>A0A1F5GDR8</accession>
<dbReference type="GO" id="GO:0051301">
    <property type="term" value="P:cell division"/>
    <property type="evidence" value="ECO:0007669"/>
    <property type="project" value="UniProtKB-KW"/>
</dbReference>
<keyword evidence="3 12" id="KW-0963">Cytoplasm</keyword>
<evidence type="ECO:0000256" key="3">
    <source>
        <dbReference type="ARBA" id="ARBA00022490"/>
    </source>
</evidence>
<dbReference type="EMBL" id="MFBF01000057">
    <property type="protein sequence ID" value="OGD89985.1"/>
    <property type="molecule type" value="Genomic_DNA"/>
</dbReference>
<dbReference type="InterPro" id="IPR005750">
    <property type="entry name" value="UDP_GlcNAc_COvinyl_MurA"/>
</dbReference>
<dbReference type="HAMAP" id="MF_00111">
    <property type="entry name" value="MurA"/>
    <property type="match status" value="1"/>
</dbReference>
<evidence type="ECO:0000256" key="12">
    <source>
        <dbReference type="HAMAP-Rule" id="MF_00111"/>
    </source>
</evidence>
<dbReference type="GO" id="GO:0008360">
    <property type="term" value="P:regulation of cell shape"/>
    <property type="evidence" value="ECO:0007669"/>
    <property type="project" value="UniProtKB-KW"/>
</dbReference>
<evidence type="ECO:0000256" key="9">
    <source>
        <dbReference type="ARBA" id="ARBA00023316"/>
    </source>
</evidence>